<organism evidence="2 3">
    <name type="scientific">Jatropha curcas</name>
    <name type="common">Barbados nut</name>
    <dbReference type="NCBI Taxonomy" id="180498"/>
    <lineage>
        <taxon>Eukaryota</taxon>
        <taxon>Viridiplantae</taxon>
        <taxon>Streptophyta</taxon>
        <taxon>Embryophyta</taxon>
        <taxon>Tracheophyta</taxon>
        <taxon>Spermatophyta</taxon>
        <taxon>Magnoliopsida</taxon>
        <taxon>eudicotyledons</taxon>
        <taxon>Gunneridae</taxon>
        <taxon>Pentapetalae</taxon>
        <taxon>rosids</taxon>
        <taxon>fabids</taxon>
        <taxon>Malpighiales</taxon>
        <taxon>Euphorbiaceae</taxon>
        <taxon>Crotonoideae</taxon>
        <taxon>Jatropheae</taxon>
        <taxon>Jatropha</taxon>
    </lineage>
</organism>
<dbReference type="AlphaFoldDB" id="A0A067LBS9"/>
<proteinExistence type="predicted"/>
<dbReference type="Proteomes" id="UP000027138">
    <property type="component" value="Unassembled WGS sequence"/>
</dbReference>
<accession>A0A067LBS9</accession>
<keyword evidence="3" id="KW-1185">Reference proteome</keyword>
<protein>
    <submittedName>
        <fullName evidence="2">Uncharacterized protein</fullName>
    </submittedName>
</protein>
<gene>
    <name evidence="2" type="ORF">JCGZ_20235</name>
</gene>
<evidence type="ECO:0000313" key="3">
    <source>
        <dbReference type="Proteomes" id="UP000027138"/>
    </source>
</evidence>
<feature type="compositionally biased region" description="Polar residues" evidence="1">
    <location>
        <begin position="12"/>
        <end position="24"/>
    </location>
</feature>
<reference evidence="2 3" key="1">
    <citation type="journal article" date="2014" name="PLoS ONE">
        <title>Global Analysis of Gene Expression Profiles in Physic Nut (Jatropha curcas L.) Seedlings Exposed to Salt Stress.</title>
        <authorList>
            <person name="Zhang L."/>
            <person name="Zhang C."/>
            <person name="Wu P."/>
            <person name="Chen Y."/>
            <person name="Li M."/>
            <person name="Jiang H."/>
            <person name="Wu G."/>
        </authorList>
    </citation>
    <scope>NUCLEOTIDE SEQUENCE [LARGE SCALE GENOMIC DNA]</scope>
    <source>
        <strain evidence="3">cv. GZQX0401</strain>
        <tissue evidence="2">Young leaves</tissue>
    </source>
</reference>
<dbReference type="EMBL" id="KK914243">
    <property type="protein sequence ID" value="KDP44668.1"/>
    <property type="molecule type" value="Genomic_DNA"/>
</dbReference>
<name>A0A067LBS9_JATCU</name>
<evidence type="ECO:0000313" key="2">
    <source>
        <dbReference type="EMBL" id="KDP44668.1"/>
    </source>
</evidence>
<evidence type="ECO:0000256" key="1">
    <source>
        <dbReference type="SAM" id="MobiDB-lite"/>
    </source>
</evidence>
<sequence>MVEERQIPDPVSDNQTSVGNTTPVENDVLKQLAELKERFDNEYSNFEAQKASFPSRGGGGRP</sequence>
<feature type="region of interest" description="Disordered" evidence="1">
    <location>
        <begin position="1"/>
        <end position="25"/>
    </location>
</feature>